<proteinExistence type="predicted"/>
<dbReference type="KEGG" id="daur:Daura_24330"/>
<organism evidence="1 2">
    <name type="scientific">Dactylosporangium aurantiacum</name>
    <dbReference type="NCBI Taxonomy" id="35754"/>
    <lineage>
        <taxon>Bacteria</taxon>
        <taxon>Bacillati</taxon>
        <taxon>Actinomycetota</taxon>
        <taxon>Actinomycetes</taxon>
        <taxon>Micromonosporales</taxon>
        <taxon>Micromonosporaceae</taxon>
        <taxon>Dactylosporangium</taxon>
    </lineage>
</organism>
<dbReference type="PROSITE" id="PS51257">
    <property type="entry name" value="PROKAR_LIPOPROTEIN"/>
    <property type="match status" value="1"/>
</dbReference>
<keyword evidence="2" id="KW-1185">Reference proteome</keyword>
<evidence type="ECO:0000313" key="1">
    <source>
        <dbReference type="EMBL" id="UWZ59011.1"/>
    </source>
</evidence>
<dbReference type="RefSeq" id="WP_156089815.1">
    <property type="nucleotide sequence ID" value="NZ_CP073767.1"/>
</dbReference>
<accession>A0A9Q9IP04</accession>
<dbReference type="AlphaFoldDB" id="A0A9Q9IP04"/>
<reference evidence="1" key="1">
    <citation type="submission" date="2021-04" db="EMBL/GenBank/DDBJ databases">
        <title>Dactylosporangium aurantiacum NRRL B-8018 full assembly.</title>
        <authorList>
            <person name="Hartkoorn R.C."/>
            <person name="Beaudoing E."/>
            <person name="Hot D."/>
        </authorList>
    </citation>
    <scope>NUCLEOTIDE SEQUENCE</scope>
    <source>
        <strain evidence="1">NRRL B-8018</strain>
    </source>
</reference>
<dbReference type="EMBL" id="CP073767">
    <property type="protein sequence ID" value="UWZ59011.1"/>
    <property type="molecule type" value="Genomic_DNA"/>
</dbReference>
<sequence length="83" mass="8067">MARTWVAMVAAVLLAGCTGTRTGSDAVVATAYEASSVPVRAAGLYVGGIATVDPRGQLAFAGPAPFVSTAGTAVTLDAVKAAA</sequence>
<evidence type="ECO:0008006" key="3">
    <source>
        <dbReference type="Google" id="ProtNLM"/>
    </source>
</evidence>
<evidence type="ECO:0000313" key="2">
    <source>
        <dbReference type="Proteomes" id="UP001058003"/>
    </source>
</evidence>
<protein>
    <recommendedName>
        <fullName evidence="3">Lipoprotein</fullName>
    </recommendedName>
</protein>
<name>A0A9Q9IP04_9ACTN</name>
<dbReference type="Proteomes" id="UP001058003">
    <property type="component" value="Chromosome"/>
</dbReference>
<gene>
    <name evidence="1" type="ORF">Daura_24330</name>
</gene>